<dbReference type="Proteomes" id="UP000193144">
    <property type="component" value="Unassembled WGS sequence"/>
</dbReference>
<dbReference type="EMBL" id="MCFA01000038">
    <property type="protein sequence ID" value="ORY13817.1"/>
    <property type="molecule type" value="Genomic_DNA"/>
</dbReference>
<dbReference type="AlphaFoldDB" id="A0A1Y1ZUS6"/>
<dbReference type="PANTHER" id="PTHR35567">
    <property type="entry name" value="MALATE DEHYDROGENASE (AFU_ORTHOLOGUE AFUA_2G13800)"/>
    <property type="match status" value="1"/>
</dbReference>
<sequence>MIFTNTITLILALAPAAIFAAPTRVSEALTKAIEDSNCDLSGLKMPIVTAPTPLPSPAPGLTLSHVAVGRGTQNYTCPQGNPQATPSAVGAIAELFNATCWTVRAPEVFAKSSAIALNYTTPTGPLADAYKSGHHLFTAAGVPWFVLNTDAHHYGDVQAKKNASSSAPADAVLGSNGMGSVPWLKLNAVSGDYKEVYRLNTAGGQPPKTCAGYEGNFEVQYAAEYWFWN</sequence>
<feature type="chain" id="PRO_5013367834" description="Malate dehydrogenase" evidence="1">
    <location>
        <begin position="21"/>
        <end position="229"/>
    </location>
</feature>
<keyword evidence="1" id="KW-0732">Signal</keyword>
<evidence type="ECO:0008006" key="4">
    <source>
        <dbReference type="Google" id="ProtNLM"/>
    </source>
</evidence>
<feature type="signal peptide" evidence="1">
    <location>
        <begin position="1"/>
        <end position="20"/>
    </location>
</feature>
<dbReference type="PANTHER" id="PTHR35567:SF1">
    <property type="entry name" value="CONSERVED FUNGAL PROTEIN (AFU_ORTHOLOGUE AFUA_1G14230)"/>
    <property type="match status" value="1"/>
</dbReference>
<dbReference type="OrthoDB" id="1859733at2759"/>
<evidence type="ECO:0000313" key="2">
    <source>
        <dbReference type="EMBL" id="ORY13817.1"/>
    </source>
</evidence>
<comment type="caution">
    <text evidence="2">The sequence shown here is derived from an EMBL/GenBank/DDBJ whole genome shotgun (WGS) entry which is preliminary data.</text>
</comment>
<keyword evidence="3" id="KW-1185">Reference proteome</keyword>
<dbReference type="InterPro" id="IPR021851">
    <property type="entry name" value="DUF3455"/>
</dbReference>
<name>A0A1Y1ZUS6_9PLEO</name>
<dbReference type="Pfam" id="PF11937">
    <property type="entry name" value="DUF3455"/>
    <property type="match status" value="1"/>
</dbReference>
<accession>A0A1Y1ZUS6</accession>
<organism evidence="2 3">
    <name type="scientific">Clohesyomyces aquaticus</name>
    <dbReference type="NCBI Taxonomy" id="1231657"/>
    <lineage>
        <taxon>Eukaryota</taxon>
        <taxon>Fungi</taxon>
        <taxon>Dikarya</taxon>
        <taxon>Ascomycota</taxon>
        <taxon>Pezizomycotina</taxon>
        <taxon>Dothideomycetes</taxon>
        <taxon>Pleosporomycetidae</taxon>
        <taxon>Pleosporales</taxon>
        <taxon>Lindgomycetaceae</taxon>
        <taxon>Clohesyomyces</taxon>
    </lineage>
</organism>
<evidence type="ECO:0000256" key="1">
    <source>
        <dbReference type="SAM" id="SignalP"/>
    </source>
</evidence>
<evidence type="ECO:0000313" key="3">
    <source>
        <dbReference type="Proteomes" id="UP000193144"/>
    </source>
</evidence>
<reference evidence="2 3" key="1">
    <citation type="submission" date="2016-07" db="EMBL/GenBank/DDBJ databases">
        <title>Pervasive Adenine N6-methylation of Active Genes in Fungi.</title>
        <authorList>
            <consortium name="DOE Joint Genome Institute"/>
            <person name="Mondo S.J."/>
            <person name="Dannebaum R.O."/>
            <person name="Kuo R.C."/>
            <person name="Labutti K."/>
            <person name="Haridas S."/>
            <person name="Kuo A."/>
            <person name="Salamov A."/>
            <person name="Ahrendt S.R."/>
            <person name="Lipzen A."/>
            <person name="Sullivan W."/>
            <person name="Andreopoulos W.B."/>
            <person name="Clum A."/>
            <person name="Lindquist E."/>
            <person name="Daum C."/>
            <person name="Ramamoorthy G.K."/>
            <person name="Gryganskyi A."/>
            <person name="Culley D."/>
            <person name="Magnuson J.K."/>
            <person name="James T.Y."/>
            <person name="O'Malley M.A."/>
            <person name="Stajich J.E."/>
            <person name="Spatafora J.W."/>
            <person name="Visel A."/>
            <person name="Grigoriev I.V."/>
        </authorList>
    </citation>
    <scope>NUCLEOTIDE SEQUENCE [LARGE SCALE GENOMIC DNA]</scope>
    <source>
        <strain evidence="2 3">CBS 115471</strain>
    </source>
</reference>
<gene>
    <name evidence="2" type="ORF">BCR34DRAFT_623602</name>
</gene>
<proteinExistence type="predicted"/>
<protein>
    <recommendedName>
        <fullName evidence="4">Malate dehydrogenase</fullName>
    </recommendedName>
</protein>